<evidence type="ECO:0000256" key="1">
    <source>
        <dbReference type="SAM" id="MobiDB-lite"/>
    </source>
</evidence>
<protein>
    <submittedName>
        <fullName evidence="2">Uncharacterized protein</fullName>
    </submittedName>
</protein>
<feature type="region of interest" description="Disordered" evidence="1">
    <location>
        <begin position="1"/>
        <end position="74"/>
    </location>
</feature>
<feature type="compositionally biased region" description="Basic and acidic residues" evidence="1">
    <location>
        <begin position="12"/>
        <end position="43"/>
    </location>
</feature>
<dbReference type="AlphaFoldDB" id="A0AAX0U7R5"/>
<organism evidence="2 3">
    <name type="scientific">Burkholderia pseudomallei</name>
    <name type="common">Pseudomonas pseudomallei</name>
    <dbReference type="NCBI Taxonomy" id="28450"/>
    <lineage>
        <taxon>Bacteria</taxon>
        <taxon>Pseudomonadati</taxon>
        <taxon>Pseudomonadota</taxon>
        <taxon>Betaproteobacteria</taxon>
        <taxon>Burkholderiales</taxon>
        <taxon>Burkholderiaceae</taxon>
        <taxon>Burkholderia</taxon>
        <taxon>pseudomallei group</taxon>
    </lineage>
</organism>
<dbReference type="RefSeq" id="WP_004537437.1">
    <property type="nucleotide sequence ID" value="NZ_AP028082.1"/>
</dbReference>
<proteinExistence type="predicted"/>
<reference evidence="2 3" key="1">
    <citation type="submission" date="2017-11" db="EMBL/GenBank/DDBJ databases">
        <title>Molecular characterization of Burkholderia pseudomallei and closely related isolates from Vietnam.</title>
        <authorList>
            <person name="Ustinov D.V."/>
            <person name="Antonov A.S."/>
            <person name="Avdusheva E.F."/>
            <person name="Shpak I.M."/>
            <person name="Zakharova I.B."/>
            <person name="Thi L.A."/>
            <person name="Teteryatnikova N."/>
            <person name="Lopasteyskaya Y.A."/>
            <person name="Kuzyutina J.A."/>
            <person name="Ngo T.N."/>
            <person name="Victorov D.V."/>
        </authorList>
    </citation>
    <scope>NUCLEOTIDE SEQUENCE [LARGE SCALE GENOMIC DNA]</scope>
    <source>
        <strain evidence="2 3">V1512</strain>
    </source>
</reference>
<accession>A0AAX0U7R5</accession>
<gene>
    <name evidence="2" type="ORF">CWD88_22920</name>
</gene>
<sequence length="94" mass="10289">MSGLRTPPFPAKVDEIGAPRRPVGEERVPAAAHDRALREDVRGHRCRSASQTRPRRTAATDDQEAEGIEPRTPRRVARGAAHAMLAARSLADQM</sequence>
<name>A0AAX0U7R5_BURPE</name>
<dbReference type="EMBL" id="PHRB01000025">
    <property type="protein sequence ID" value="PJO64078.1"/>
    <property type="molecule type" value="Genomic_DNA"/>
</dbReference>
<evidence type="ECO:0000313" key="2">
    <source>
        <dbReference type="EMBL" id="PJO64078.1"/>
    </source>
</evidence>
<dbReference type="Proteomes" id="UP000231878">
    <property type="component" value="Unassembled WGS sequence"/>
</dbReference>
<comment type="caution">
    <text evidence="2">The sequence shown here is derived from an EMBL/GenBank/DDBJ whole genome shotgun (WGS) entry which is preliminary data.</text>
</comment>
<evidence type="ECO:0000313" key="3">
    <source>
        <dbReference type="Proteomes" id="UP000231878"/>
    </source>
</evidence>